<evidence type="ECO:0000259" key="5">
    <source>
        <dbReference type="Pfam" id="PF00389"/>
    </source>
</evidence>
<evidence type="ECO:0000259" key="6">
    <source>
        <dbReference type="Pfam" id="PF02826"/>
    </source>
</evidence>
<dbReference type="InterPro" id="IPR006139">
    <property type="entry name" value="D-isomer_2_OHA_DH_cat_dom"/>
</dbReference>
<dbReference type="AlphaFoldDB" id="A0A5N0T4T2"/>
<protein>
    <submittedName>
        <fullName evidence="7">D-2-hydroxyacid dehydrogenase</fullName>
    </submittedName>
</protein>
<dbReference type="GO" id="GO:0016616">
    <property type="term" value="F:oxidoreductase activity, acting on the CH-OH group of donors, NAD or NADP as acceptor"/>
    <property type="evidence" value="ECO:0007669"/>
    <property type="project" value="InterPro"/>
</dbReference>
<keyword evidence="3" id="KW-0520">NAD</keyword>
<dbReference type="InterPro" id="IPR050418">
    <property type="entry name" value="D-iso_2-hydroxyacid_DH_PdxB"/>
</dbReference>
<dbReference type="EMBL" id="VYXP01000011">
    <property type="protein sequence ID" value="KAA9129798.1"/>
    <property type="molecule type" value="Genomic_DNA"/>
</dbReference>
<accession>A0A5N0T4T2</accession>
<evidence type="ECO:0000256" key="2">
    <source>
        <dbReference type="ARBA" id="ARBA00023002"/>
    </source>
</evidence>
<proteinExistence type="inferred from homology"/>
<comment type="caution">
    <text evidence="7">The sequence shown here is derived from an EMBL/GenBank/DDBJ whole genome shotgun (WGS) entry which is preliminary data.</text>
</comment>
<name>A0A5N0T4T2_9GAMM</name>
<dbReference type="Gene3D" id="3.40.50.720">
    <property type="entry name" value="NAD(P)-binding Rossmann-like Domain"/>
    <property type="match status" value="2"/>
</dbReference>
<dbReference type="RefSeq" id="WP_150865202.1">
    <property type="nucleotide sequence ID" value="NZ_VYXP01000011.1"/>
</dbReference>
<dbReference type="PANTHER" id="PTHR43761:SF1">
    <property type="entry name" value="D-ISOMER SPECIFIC 2-HYDROXYACID DEHYDROGENASE CATALYTIC DOMAIN-CONTAINING PROTEIN-RELATED"/>
    <property type="match status" value="1"/>
</dbReference>
<dbReference type="InterPro" id="IPR029753">
    <property type="entry name" value="D-isomer_DH_CS"/>
</dbReference>
<dbReference type="InterPro" id="IPR036291">
    <property type="entry name" value="NAD(P)-bd_dom_sf"/>
</dbReference>
<organism evidence="7 8">
    <name type="scientific">Marinihelvus fidelis</name>
    <dbReference type="NCBI Taxonomy" id="2613842"/>
    <lineage>
        <taxon>Bacteria</taxon>
        <taxon>Pseudomonadati</taxon>
        <taxon>Pseudomonadota</taxon>
        <taxon>Gammaproteobacteria</taxon>
        <taxon>Chromatiales</taxon>
        <taxon>Wenzhouxiangellaceae</taxon>
        <taxon>Marinihelvus</taxon>
    </lineage>
</organism>
<dbReference type="Pfam" id="PF00389">
    <property type="entry name" value="2-Hacid_dh"/>
    <property type="match status" value="1"/>
</dbReference>
<keyword evidence="2 4" id="KW-0560">Oxidoreductase</keyword>
<evidence type="ECO:0000256" key="4">
    <source>
        <dbReference type="RuleBase" id="RU003719"/>
    </source>
</evidence>
<feature type="domain" description="D-isomer specific 2-hydroxyacid dehydrogenase NAD-binding" evidence="6">
    <location>
        <begin position="111"/>
        <end position="289"/>
    </location>
</feature>
<dbReference type="SUPFAM" id="SSF51735">
    <property type="entry name" value="NAD(P)-binding Rossmann-fold domains"/>
    <property type="match status" value="1"/>
</dbReference>
<evidence type="ECO:0000313" key="7">
    <source>
        <dbReference type="EMBL" id="KAA9129798.1"/>
    </source>
</evidence>
<gene>
    <name evidence="7" type="ORF">F3N42_14185</name>
</gene>
<dbReference type="InterPro" id="IPR006140">
    <property type="entry name" value="D-isomer_DH_NAD-bd"/>
</dbReference>
<comment type="similarity">
    <text evidence="1 4">Belongs to the D-isomer specific 2-hydroxyacid dehydrogenase family.</text>
</comment>
<reference evidence="7 8" key="1">
    <citation type="submission" date="2019-09" db="EMBL/GenBank/DDBJ databases">
        <title>Wenzhouxiangella sp. Genome sequencing and assembly.</title>
        <authorList>
            <person name="Zhang R."/>
        </authorList>
    </citation>
    <scope>NUCLEOTIDE SEQUENCE [LARGE SCALE GENOMIC DNA]</scope>
    <source>
        <strain evidence="7 8">W260</strain>
    </source>
</reference>
<dbReference type="SUPFAM" id="SSF52283">
    <property type="entry name" value="Formate/glycerate dehydrogenase catalytic domain-like"/>
    <property type="match status" value="1"/>
</dbReference>
<dbReference type="GO" id="GO:0051287">
    <property type="term" value="F:NAD binding"/>
    <property type="evidence" value="ECO:0007669"/>
    <property type="project" value="InterPro"/>
</dbReference>
<dbReference type="Proteomes" id="UP000325372">
    <property type="component" value="Unassembled WGS sequence"/>
</dbReference>
<dbReference type="PANTHER" id="PTHR43761">
    <property type="entry name" value="D-ISOMER SPECIFIC 2-HYDROXYACID DEHYDROGENASE FAMILY PROTEIN (AFU_ORTHOLOGUE AFUA_1G13630)"/>
    <property type="match status" value="1"/>
</dbReference>
<dbReference type="PROSITE" id="PS00670">
    <property type="entry name" value="D_2_HYDROXYACID_DH_2"/>
    <property type="match status" value="1"/>
</dbReference>
<sequence length="320" mass="34645">MNLRTGVFLDRSTVDNGDLRLDALDRILPEWRLHDLTAPEDTAARLRGANIVITNKVRIGAAELDAAPGLKLVAIAATGADNVDLEAARERGVVVCNVRDYCSDSLAQHVLAMVLNLVTHQAFYVNRARSGEWTESGRFSLHDQPIRELSQLSLGVIGYGNLGRAVAARARALGMNILVGERRGKSPRPSRLAFMDVIRSADVLTLHCPLTPDTRHMIDATVLGAMKKRAILINTARGGIVDEMALANALRNGDIAGAGVDVLSQEPPPPDHPLLADDIPNLLLTPHNAWASITARQALVDQLVKVIRAFERGTPMNRLA</sequence>
<evidence type="ECO:0000313" key="8">
    <source>
        <dbReference type="Proteomes" id="UP000325372"/>
    </source>
</evidence>
<keyword evidence="8" id="KW-1185">Reference proteome</keyword>
<evidence type="ECO:0000256" key="1">
    <source>
        <dbReference type="ARBA" id="ARBA00005854"/>
    </source>
</evidence>
<dbReference type="CDD" id="cd12162">
    <property type="entry name" value="2-Hacid_dh_4"/>
    <property type="match status" value="1"/>
</dbReference>
<dbReference type="Pfam" id="PF02826">
    <property type="entry name" value="2-Hacid_dh_C"/>
    <property type="match status" value="1"/>
</dbReference>
<evidence type="ECO:0000256" key="3">
    <source>
        <dbReference type="ARBA" id="ARBA00023027"/>
    </source>
</evidence>
<feature type="domain" description="D-isomer specific 2-hydroxyacid dehydrogenase catalytic" evidence="5">
    <location>
        <begin position="30"/>
        <end position="317"/>
    </location>
</feature>